<evidence type="ECO:0000256" key="1">
    <source>
        <dbReference type="ARBA" id="ARBA00023015"/>
    </source>
</evidence>
<gene>
    <name evidence="4" type="ORF">SAMN04488055_0696</name>
</gene>
<dbReference type="GO" id="GO:0003700">
    <property type="term" value="F:DNA-binding transcription factor activity"/>
    <property type="evidence" value="ECO:0007669"/>
    <property type="project" value="InterPro"/>
</dbReference>
<dbReference type="AlphaFoldDB" id="A0A1N6DFS6"/>
<proteinExistence type="predicted"/>
<accession>A0A1N6DFS6</accession>
<dbReference type="Pfam" id="PF12833">
    <property type="entry name" value="HTH_18"/>
    <property type="match status" value="1"/>
</dbReference>
<reference evidence="4 5" key="1">
    <citation type="submission" date="2016-11" db="EMBL/GenBank/DDBJ databases">
        <authorList>
            <person name="Jaros S."/>
            <person name="Januszkiewicz K."/>
            <person name="Wedrychowicz H."/>
        </authorList>
    </citation>
    <scope>NUCLEOTIDE SEQUENCE [LARGE SCALE GENOMIC DNA]</scope>
    <source>
        <strain evidence="4 5">DSM 24787</strain>
    </source>
</reference>
<name>A0A1N6DFS6_9BACT</name>
<keyword evidence="5" id="KW-1185">Reference proteome</keyword>
<dbReference type="Proteomes" id="UP000185003">
    <property type="component" value="Unassembled WGS sequence"/>
</dbReference>
<evidence type="ECO:0000313" key="4">
    <source>
        <dbReference type="EMBL" id="SIN69543.1"/>
    </source>
</evidence>
<dbReference type="InterPro" id="IPR009057">
    <property type="entry name" value="Homeodomain-like_sf"/>
</dbReference>
<protein>
    <submittedName>
        <fullName evidence="4">AraC-type DNA-binding protein</fullName>
    </submittedName>
</protein>
<dbReference type="GO" id="GO:0043565">
    <property type="term" value="F:sequence-specific DNA binding"/>
    <property type="evidence" value="ECO:0007669"/>
    <property type="project" value="InterPro"/>
</dbReference>
<evidence type="ECO:0000259" key="3">
    <source>
        <dbReference type="PROSITE" id="PS01124"/>
    </source>
</evidence>
<dbReference type="PANTHER" id="PTHR47893:SF1">
    <property type="entry name" value="REGULATORY PROTEIN PCHR"/>
    <property type="match status" value="1"/>
</dbReference>
<keyword evidence="1" id="KW-0805">Transcription regulation</keyword>
<dbReference type="SMART" id="SM00342">
    <property type="entry name" value="HTH_ARAC"/>
    <property type="match status" value="1"/>
</dbReference>
<dbReference type="PANTHER" id="PTHR47893">
    <property type="entry name" value="REGULATORY PROTEIN PCHR"/>
    <property type="match status" value="1"/>
</dbReference>
<evidence type="ECO:0000313" key="5">
    <source>
        <dbReference type="Proteomes" id="UP000185003"/>
    </source>
</evidence>
<evidence type="ECO:0000256" key="2">
    <source>
        <dbReference type="ARBA" id="ARBA00023163"/>
    </source>
</evidence>
<dbReference type="InterPro" id="IPR053142">
    <property type="entry name" value="PchR_regulatory_protein"/>
</dbReference>
<keyword evidence="2" id="KW-0804">Transcription</keyword>
<dbReference type="InterPro" id="IPR018060">
    <property type="entry name" value="HTH_AraC"/>
</dbReference>
<organism evidence="4 5">
    <name type="scientific">Chitinophaga niabensis</name>
    <dbReference type="NCBI Taxonomy" id="536979"/>
    <lineage>
        <taxon>Bacteria</taxon>
        <taxon>Pseudomonadati</taxon>
        <taxon>Bacteroidota</taxon>
        <taxon>Chitinophagia</taxon>
        <taxon>Chitinophagales</taxon>
        <taxon>Chitinophagaceae</taxon>
        <taxon>Chitinophaga</taxon>
    </lineage>
</organism>
<dbReference type="STRING" id="536979.SAMN04488055_0696"/>
<dbReference type="SUPFAM" id="SSF46689">
    <property type="entry name" value="Homeodomain-like"/>
    <property type="match status" value="2"/>
</dbReference>
<dbReference type="RefSeq" id="WP_074237874.1">
    <property type="nucleotide sequence ID" value="NZ_FSRA01000001.1"/>
</dbReference>
<sequence length="300" mass="34719">MEQPEITTTEYGTMTRMIWHCDEILVGHSITRYNRLTSHKGSSETDVVRFHFGMKGNYSFSYKQLDQTYDLIGGHHNIMYSKGFDIEIWNRTLEVEVFGIQFPRELFVKFTQNANDRLKRFAEDILAEKSVMLSEHWGAIDAPIQQVLQQIIHCKYGGDLKKLFLLSKSIELLVLCAEAYNVAMEKRELFVKSKTDKEKIIAVRDLINERVADPPNLSEIARTVGLNEYKLKRGFKETFSNTVFGYLTEQRLHLAHQYLRDTSKTAAEISYELGYATPQHFNNAFKTKFGITPNSVRNNP</sequence>
<dbReference type="EMBL" id="FSRA01000001">
    <property type="protein sequence ID" value="SIN69543.1"/>
    <property type="molecule type" value="Genomic_DNA"/>
</dbReference>
<keyword evidence="4" id="KW-0238">DNA-binding</keyword>
<dbReference type="PROSITE" id="PS01124">
    <property type="entry name" value="HTH_ARAC_FAMILY_2"/>
    <property type="match status" value="1"/>
</dbReference>
<dbReference type="Gene3D" id="1.10.10.60">
    <property type="entry name" value="Homeodomain-like"/>
    <property type="match status" value="2"/>
</dbReference>
<feature type="domain" description="HTH araC/xylS-type" evidence="3">
    <location>
        <begin position="201"/>
        <end position="299"/>
    </location>
</feature>
<dbReference type="OrthoDB" id="799767at2"/>